<dbReference type="EMBL" id="CAJPDS010000053">
    <property type="protein sequence ID" value="CAF9929845.1"/>
    <property type="molecule type" value="Genomic_DNA"/>
</dbReference>
<evidence type="ECO:0000313" key="3">
    <source>
        <dbReference type="Proteomes" id="UP000664521"/>
    </source>
</evidence>
<organism evidence="2 3">
    <name type="scientific">Heterodermia speciosa</name>
    <dbReference type="NCBI Taxonomy" id="116794"/>
    <lineage>
        <taxon>Eukaryota</taxon>
        <taxon>Fungi</taxon>
        <taxon>Dikarya</taxon>
        <taxon>Ascomycota</taxon>
        <taxon>Pezizomycotina</taxon>
        <taxon>Lecanoromycetes</taxon>
        <taxon>OSLEUM clade</taxon>
        <taxon>Lecanoromycetidae</taxon>
        <taxon>Caliciales</taxon>
        <taxon>Physciaceae</taxon>
        <taxon>Heterodermia</taxon>
    </lineage>
</organism>
<reference evidence="2" key="1">
    <citation type="submission" date="2021-03" db="EMBL/GenBank/DDBJ databases">
        <authorList>
            <person name="Tagirdzhanova G."/>
        </authorList>
    </citation>
    <scope>NUCLEOTIDE SEQUENCE</scope>
</reference>
<sequence>MKGRRVLIQANQKKPSSPQLKTAPEIFVSYHLHLLLGRALLYKLVKSLSAIPKDKMLAILSSMGAVEVSPADIAEFKRDKPDIASTITDDQIKARVILMKADRLYIEQYGMRSSRTEWTDAPDLGKKDELPVEKEFRSRLGLRILGVGHALRQSKGDSGTPQNARPVMRS</sequence>
<feature type="region of interest" description="Disordered" evidence="1">
    <location>
        <begin position="151"/>
        <end position="170"/>
    </location>
</feature>
<accession>A0A8H3IQP2</accession>
<name>A0A8H3IQP2_9LECA</name>
<comment type="caution">
    <text evidence="2">The sequence shown here is derived from an EMBL/GenBank/DDBJ whole genome shotgun (WGS) entry which is preliminary data.</text>
</comment>
<evidence type="ECO:0000313" key="2">
    <source>
        <dbReference type="EMBL" id="CAF9929845.1"/>
    </source>
</evidence>
<dbReference type="AlphaFoldDB" id="A0A8H3IQP2"/>
<dbReference type="Proteomes" id="UP000664521">
    <property type="component" value="Unassembled WGS sequence"/>
</dbReference>
<protein>
    <submittedName>
        <fullName evidence="2">Uncharacterized protein</fullName>
    </submittedName>
</protein>
<keyword evidence="3" id="KW-1185">Reference proteome</keyword>
<proteinExistence type="predicted"/>
<gene>
    <name evidence="2" type="ORF">HETSPECPRED_007470</name>
</gene>
<evidence type="ECO:0000256" key="1">
    <source>
        <dbReference type="SAM" id="MobiDB-lite"/>
    </source>
</evidence>